<sequence length="105" mass="11996">MAYSINSSSSSEPHVSVLKKRPYSTQPMLLLIMYLLHRSVTHRVVSSIRLRRTSKFSPPNTICSAYFLERLLIVHATSVLLKRLVVNERFSLQDASTYFGHNPCT</sequence>
<dbReference type="Proteomes" id="UP001497453">
    <property type="component" value="Chromosome 2"/>
</dbReference>
<protein>
    <submittedName>
        <fullName evidence="1">Uncharacterized protein</fullName>
    </submittedName>
</protein>
<evidence type="ECO:0000313" key="1">
    <source>
        <dbReference type="EMBL" id="CAL1702404.1"/>
    </source>
</evidence>
<accession>A0ABP1D647</accession>
<gene>
    <name evidence="1" type="ORF">GFSPODELE1_LOCUS4027</name>
</gene>
<dbReference type="EMBL" id="OZ037945">
    <property type="protein sequence ID" value="CAL1702404.1"/>
    <property type="molecule type" value="Genomic_DNA"/>
</dbReference>
<keyword evidence="2" id="KW-1185">Reference proteome</keyword>
<proteinExistence type="predicted"/>
<name>A0ABP1D647_9APHY</name>
<evidence type="ECO:0000313" key="2">
    <source>
        <dbReference type="Proteomes" id="UP001497453"/>
    </source>
</evidence>
<reference evidence="2" key="1">
    <citation type="submission" date="2024-04" db="EMBL/GenBank/DDBJ databases">
        <authorList>
            <person name="Shaw F."/>
            <person name="Minotto A."/>
        </authorList>
    </citation>
    <scope>NUCLEOTIDE SEQUENCE [LARGE SCALE GENOMIC DNA]</scope>
</reference>
<organism evidence="1 2">
    <name type="scientific">Somion occarium</name>
    <dbReference type="NCBI Taxonomy" id="3059160"/>
    <lineage>
        <taxon>Eukaryota</taxon>
        <taxon>Fungi</taxon>
        <taxon>Dikarya</taxon>
        <taxon>Basidiomycota</taxon>
        <taxon>Agaricomycotina</taxon>
        <taxon>Agaricomycetes</taxon>
        <taxon>Polyporales</taxon>
        <taxon>Cerrenaceae</taxon>
        <taxon>Somion</taxon>
    </lineage>
</organism>